<organism evidence="1 2">
    <name type="scientific">Paenibacillus amylolyticus</name>
    <dbReference type="NCBI Taxonomy" id="1451"/>
    <lineage>
        <taxon>Bacteria</taxon>
        <taxon>Bacillati</taxon>
        <taxon>Bacillota</taxon>
        <taxon>Bacilli</taxon>
        <taxon>Bacillales</taxon>
        <taxon>Paenibacillaceae</taxon>
        <taxon>Paenibacillus</taxon>
    </lineage>
</organism>
<name>A0AAP5H2D5_PAEAM</name>
<protein>
    <submittedName>
        <fullName evidence="1">Uncharacterized protein</fullName>
    </submittedName>
</protein>
<proteinExistence type="predicted"/>
<reference evidence="1" key="1">
    <citation type="submission" date="2023-07" db="EMBL/GenBank/DDBJ databases">
        <title>Sorghum-associated microbial communities from plants grown in Nebraska, USA.</title>
        <authorList>
            <person name="Schachtman D."/>
        </authorList>
    </citation>
    <scope>NUCLEOTIDE SEQUENCE</scope>
    <source>
        <strain evidence="1">BE80</strain>
    </source>
</reference>
<dbReference type="AlphaFoldDB" id="A0AAP5H2D5"/>
<sequence>MTLMNNKPSTTTQVEEQTTMIITFNQPAWTLEQIFTECEVSKKALILIAEMKAVLTTGELCNEFMNRIPHKPSGSNIHALLDEMREEQLKTNSMQHDVFLDMYLLNPIAALIQYFKHSVSTAHLERIRLWGINIKDVVRLKQLDNNIHLNDVLEKLYGN</sequence>
<dbReference type="EMBL" id="JAVDTR010000009">
    <property type="protein sequence ID" value="MDR6725025.1"/>
    <property type="molecule type" value="Genomic_DNA"/>
</dbReference>
<comment type="caution">
    <text evidence="1">The sequence shown here is derived from an EMBL/GenBank/DDBJ whole genome shotgun (WGS) entry which is preliminary data.</text>
</comment>
<evidence type="ECO:0000313" key="1">
    <source>
        <dbReference type="EMBL" id="MDR6725025.1"/>
    </source>
</evidence>
<dbReference type="Proteomes" id="UP001254832">
    <property type="component" value="Unassembled WGS sequence"/>
</dbReference>
<gene>
    <name evidence="1" type="ORF">J2W91_003511</name>
</gene>
<accession>A0AAP5H2D5</accession>
<evidence type="ECO:0000313" key="2">
    <source>
        <dbReference type="Proteomes" id="UP001254832"/>
    </source>
</evidence>
<dbReference type="RefSeq" id="WP_310141836.1">
    <property type="nucleotide sequence ID" value="NZ_JAVDTR010000009.1"/>
</dbReference>